<gene>
    <name evidence="6" type="ORF">F3D60_14765</name>
</gene>
<accession>A0A641S325</accession>
<dbReference type="PANTHER" id="PTHR43353">
    <property type="entry name" value="SUCCINATE-SEMIALDEHYDE DEHYDROGENASE, MITOCHONDRIAL"/>
    <property type="match status" value="1"/>
</dbReference>
<comment type="caution">
    <text evidence="6">The sequence shown here is derived from an EMBL/GenBank/DDBJ whole genome shotgun (WGS) entry which is preliminary data.</text>
</comment>
<name>A0A641S325_BACOV</name>
<dbReference type="FunFam" id="3.40.309.10:FF:000004">
    <property type="entry name" value="Succinate-semialdehyde dehydrogenase I"/>
    <property type="match status" value="1"/>
</dbReference>
<dbReference type="SUPFAM" id="SSF53720">
    <property type="entry name" value="ALDH-like"/>
    <property type="match status" value="1"/>
</dbReference>
<keyword evidence="2 4" id="KW-0560">Oxidoreductase</keyword>
<dbReference type="EMBL" id="VWKO01000098">
    <property type="protein sequence ID" value="KAA4029685.1"/>
    <property type="molecule type" value="Genomic_DNA"/>
</dbReference>
<dbReference type="AlphaFoldDB" id="A0A641S325"/>
<dbReference type="Gene3D" id="3.40.605.10">
    <property type="entry name" value="Aldehyde Dehydrogenase, Chain A, domain 1"/>
    <property type="match status" value="1"/>
</dbReference>
<reference evidence="6" key="1">
    <citation type="journal article" date="2019" name="Nat. Med.">
        <title>A library of human gut bacterial isolates paired with longitudinal multiomics data enables mechanistic microbiome research.</title>
        <authorList>
            <person name="Poyet M."/>
            <person name="Groussin M."/>
            <person name="Gibbons S.M."/>
            <person name="Avila-Pacheco J."/>
            <person name="Jiang X."/>
            <person name="Kearney S.M."/>
            <person name="Perrotta A.R."/>
            <person name="Berdy B."/>
            <person name="Zhao S."/>
            <person name="Lieberman T.D."/>
            <person name="Swanson P.K."/>
            <person name="Smith M."/>
            <person name="Roesemann S."/>
            <person name="Alexander J.E."/>
            <person name="Rich S.A."/>
            <person name="Livny J."/>
            <person name="Vlamakis H."/>
            <person name="Clish C."/>
            <person name="Bullock K."/>
            <person name="Deik A."/>
            <person name="Scott J."/>
            <person name="Pierce K.A."/>
            <person name="Xavier R.J."/>
            <person name="Alm E.J."/>
        </authorList>
    </citation>
    <scope>NUCLEOTIDE SEQUENCE</scope>
    <source>
        <strain evidence="6">BIOML-A147</strain>
    </source>
</reference>
<feature type="domain" description="Aldehyde dehydrogenase" evidence="5">
    <location>
        <begin position="1"/>
        <end position="333"/>
    </location>
</feature>
<dbReference type="InterPro" id="IPR029510">
    <property type="entry name" value="Ald_DH_CS_GLU"/>
</dbReference>
<evidence type="ECO:0000256" key="1">
    <source>
        <dbReference type="ARBA" id="ARBA00009986"/>
    </source>
</evidence>
<protein>
    <submittedName>
        <fullName evidence="6">Aldehyde dehydrogenase family protein</fullName>
    </submittedName>
</protein>
<comment type="similarity">
    <text evidence="1 4">Belongs to the aldehyde dehydrogenase family.</text>
</comment>
<evidence type="ECO:0000256" key="3">
    <source>
        <dbReference type="PROSITE-ProRule" id="PRU10007"/>
    </source>
</evidence>
<dbReference type="InterPro" id="IPR016161">
    <property type="entry name" value="Ald_DH/histidinol_DH"/>
</dbReference>
<dbReference type="InterPro" id="IPR015590">
    <property type="entry name" value="Aldehyde_DH_dom"/>
</dbReference>
<evidence type="ECO:0000256" key="2">
    <source>
        <dbReference type="ARBA" id="ARBA00023002"/>
    </source>
</evidence>
<dbReference type="GO" id="GO:0016620">
    <property type="term" value="F:oxidoreductase activity, acting on the aldehyde or oxo group of donors, NAD or NADP as acceptor"/>
    <property type="evidence" value="ECO:0007669"/>
    <property type="project" value="InterPro"/>
</dbReference>
<dbReference type="InterPro" id="IPR050740">
    <property type="entry name" value="Aldehyde_DH_Superfamily"/>
</dbReference>
<sequence>PRGVVCAMLAWNFPILNVAYKVAPAIAAGCSIIIRPSIDSPVSAYLFGEICAEINFPAGVINVLTGSSKDTSIPMSESLIPRVLTMIGSSATGKKLVAQSATSIKKLGLELGGNAPALIFDDCDMDKAVNTMVGLKFNNSGQVCVTPNRIFVQSSIYDEFMSRFTEKTKAIKVGFGKDKGINMGPVINVKARERIMELIDDAVSKGAKKSLGGIPEGMPERTSYLNPTILENVTPDMRCFNEEMFGPVATIIKFNTEEDLDPMVNVPDAGLASYVFTNSLERVQKYSKFIECGEVQVNGVKYGINLPHGGMKDSGLGHDCSHLALEDYLYIKRISIAL</sequence>
<evidence type="ECO:0000256" key="4">
    <source>
        <dbReference type="RuleBase" id="RU003345"/>
    </source>
</evidence>
<dbReference type="Gene3D" id="3.40.309.10">
    <property type="entry name" value="Aldehyde Dehydrogenase, Chain A, domain 2"/>
    <property type="match status" value="1"/>
</dbReference>
<evidence type="ECO:0000313" key="6">
    <source>
        <dbReference type="EMBL" id="KAA4029685.1"/>
    </source>
</evidence>
<dbReference type="PANTHER" id="PTHR43353:SF5">
    <property type="entry name" value="SUCCINATE-SEMIALDEHYDE DEHYDROGENASE, MITOCHONDRIAL"/>
    <property type="match status" value="1"/>
</dbReference>
<evidence type="ECO:0000259" key="5">
    <source>
        <dbReference type="Pfam" id="PF00171"/>
    </source>
</evidence>
<proteinExistence type="inferred from homology"/>
<dbReference type="Pfam" id="PF00171">
    <property type="entry name" value="Aldedh"/>
    <property type="match status" value="1"/>
</dbReference>
<dbReference type="PROSITE" id="PS00687">
    <property type="entry name" value="ALDEHYDE_DEHYDR_GLU"/>
    <property type="match status" value="1"/>
</dbReference>
<dbReference type="InterPro" id="IPR016162">
    <property type="entry name" value="Ald_DH_N"/>
</dbReference>
<feature type="active site" evidence="3">
    <location>
        <position position="110"/>
    </location>
</feature>
<organism evidence="6">
    <name type="scientific">Bacteroides ovatus</name>
    <dbReference type="NCBI Taxonomy" id="28116"/>
    <lineage>
        <taxon>Bacteria</taxon>
        <taxon>Pseudomonadati</taxon>
        <taxon>Bacteroidota</taxon>
        <taxon>Bacteroidia</taxon>
        <taxon>Bacteroidales</taxon>
        <taxon>Bacteroidaceae</taxon>
        <taxon>Bacteroides</taxon>
    </lineage>
</organism>
<dbReference type="InterPro" id="IPR016163">
    <property type="entry name" value="Ald_DH_C"/>
</dbReference>
<feature type="non-terminal residue" evidence="6">
    <location>
        <position position="1"/>
    </location>
</feature>